<accession>A1DK14</accession>
<feature type="chain" id="PRO_5002633860" description="Hydrophobic surface binding protein A" evidence="1">
    <location>
        <begin position="27"/>
        <end position="172"/>
    </location>
</feature>
<dbReference type="GeneID" id="4585724"/>
<gene>
    <name evidence="2" type="ORF">NFIA_004090</name>
</gene>
<dbReference type="PANTHER" id="PTHR38123">
    <property type="entry name" value="CELL WALL SERINE-THREONINE-RICH GALACTOMANNOPROTEIN MP1 (AFU_ORTHOLOGUE AFUA_4G03240)"/>
    <property type="match status" value="1"/>
</dbReference>
<dbReference type="Proteomes" id="UP000006702">
    <property type="component" value="Unassembled WGS sequence"/>
</dbReference>
<dbReference type="PROSITE" id="PS51257">
    <property type="entry name" value="PROKAR_LIPOPROTEIN"/>
    <property type="match status" value="1"/>
</dbReference>
<evidence type="ECO:0000256" key="1">
    <source>
        <dbReference type="SAM" id="SignalP"/>
    </source>
</evidence>
<dbReference type="VEuPathDB" id="FungiDB:NFIA_004090"/>
<dbReference type="KEGG" id="nfi:NFIA_004090"/>
<dbReference type="GO" id="GO:0005576">
    <property type="term" value="C:extracellular region"/>
    <property type="evidence" value="ECO:0007669"/>
    <property type="project" value="TreeGrafter"/>
</dbReference>
<evidence type="ECO:0008006" key="4">
    <source>
        <dbReference type="Google" id="ProtNLM"/>
    </source>
</evidence>
<reference evidence="3" key="1">
    <citation type="journal article" date="2008" name="PLoS Genet.">
        <title>Genomic islands in the pathogenic filamentous fungus Aspergillus fumigatus.</title>
        <authorList>
            <person name="Fedorova N.D."/>
            <person name="Khaldi N."/>
            <person name="Joardar V.S."/>
            <person name="Maiti R."/>
            <person name="Amedeo P."/>
            <person name="Anderson M.J."/>
            <person name="Crabtree J."/>
            <person name="Silva J.C."/>
            <person name="Badger J.H."/>
            <person name="Albarraq A."/>
            <person name="Angiuoli S."/>
            <person name="Bussey H."/>
            <person name="Bowyer P."/>
            <person name="Cotty P.J."/>
            <person name="Dyer P.S."/>
            <person name="Egan A."/>
            <person name="Galens K."/>
            <person name="Fraser-Liggett C.M."/>
            <person name="Haas B.J."/>
            <person name="Inman J.M."/>
            <person name="Kent R."/>
            <person name="Lemieux S."/>
            <person name="Malavazi I."/>
            <person name="Orvis J."/>
            <person name="Roemer T."/>
            <person name="Ronning C.M."/>
            <person name="Sundaram J.P."/>
            <person name="Sutton G."/>
            <person name="Turner G."/>
            <person name="Venter J.C."/>
            <person name="White O.R."/>
            <person name="Whitty B.R."/>
            <person name="Youngman P."/>
            <person name="Wolfe K.H."/>
            <person name="Goldman G.H."/>
            <person name="Wortman J.R."/>
            <person name="Jiang B."/>
            <person name="Denning D.W."/>
            <person name="Nierman W.C."/>
        </authorList>
    </citation>
    <scope>NUCLEOTIDE SEQUENCE [LARGE SCALE GENOMIC DNA]</scope>
    <source>
        <strain evidence="3">ATCC 1020 / DSM 3700 / CBS 544.65 / FGSC A1164 / JCM 1740 / NRRL 181 / WB 181</strain>
    </source>
</reference>
<dbReference type="InterPro" id="IPR021054">
    <property type="entry name" value="Cell_wall_mannoprotein_1"/>
</dbReference>
<dbReference type="OMA" id="SDMDNLA"/>
<protein>
    <recommendedName>
        <fullName evidence="4">Hydrophobic surface binding protein A</fullName>
    </recommendedName>
</protein>
<dbReference type="Gene3D" id="1.20.1280.140">
    <property type="match status" value="1"/>
</dbReference>
<keyword evidence="1" id="KW-0732">Signal</keyword>
<dbReference type="PANTHER" id="PTHR38123:SF3">
    <property type="entry name" value="ANTIGENIC CELL WALL GALACTOMANNOPROTEIN"/>
    <property type="match status" value="1"/>
</dbReference>
<sequence>MLLKNLACYLALGASCALAATNIAEAISDMDNLARAIGDARDSLQNYQGGVSGAIDTASAVNNAKLAARTARENLAGSGGFTPDEAAQYYEAYTKMSPVLLDALTVAKDKAPLFNEAGVGPPARESVQDLHSEKKMFEEQANQQIPKETMGKAAPSIEQISKAFDEAEAAFL</sequence>
<feature type="signal peptide" evidence="1">
    <location>
        <begin position="1"/>
        <end position="26"/>
    </location>
</feature>
<dbReference type="OrthoDB" id="4441576at2759"/>
<dbReference type="eggNOG" id="ENOG502RNXP">
    <property type="taxonomic scope" value="Eukaryota"/>
</dbReference>
<keyword evidence="3" id="KW-1185">Reference proteome</keyword>
<dbReference type="AlphaFoldDB" id="A1DK14"/>
<dbReference type="Pfam" id="PF12296">
    <property type="entry name" value="HsbA"/>
    <property type="match status" value="1"/>
</dbReference>
<organism evidence="2 3">
    <name type="scientific">Neosartorya fischeri (strain ATCC 1020 / DSM 3700 / CBS 544.65 / FGSC A1164 / JCM 1740 / NRRL 181 / WB 181)</name>
    <name type="common">Aspergillus fischerianus</name>
    <dbReference type="NCBI Taxonomy" id="331117"/>
    <lineage>
        <taxon>Eukaryota</taxon>
        <taxon>Fungi</taxon>
        <taxon>Dikarya</taxon>
        <taxon>Ascomycota</taxon>
        <taxon>Pezizomycotina</taxon>
        <taxon>Eurotiomycetes</taxon>
        <taxon>Eurotiomycetidae</taxon>
        <taxon>Eurotiales</taxon>
        <taxon>Aspergillaceae</taxon>
        <taxon>Aspergillus</taxon>
        <taxon>Aspergillus subgen. Fumigati</taxon>
    </lineage>
</organism>
<proteinExistence type="predicted"/>
<evidence type="ECO:0000313" key="3">
    <source>
        <dbReference type="Proteomes" id="UP000006702"/>
    </source>
</evidence>
<name>A1DK14_NEOFI</name>
<dbReference type="HOGENOM" id="CLU_131033_0_0_1"/>
<dbReference type="RefSeq" id="XP_001258950.1">
    <property type="nucleotide sequence ID" value="XM_001258949.1"/>
</dbReference>
<dbReference type="EMBL" id="DS027697">
    <property type="protein sequence ID" value="EAW17053.1"/>
    <property type="molecule type" value="Genomic_DNA"/>
</dbReference>
<evidence type="ECO:0000313" key="2">
    <source>
        <dbReference type="EMBL" id="EAW17053.1"/>
    </source>
</evidence>